<evidence type="ECO:0000256" key="1">
    <source>
        <dbReference type="SAM" id="Phobius"/>
    </source>
</evidence>
<feature type="transmembrane region" description="Helical" evidence="1">
    <location>
        <begin position="7"/>
        <end position="24"/>
    </location>
</feature>
<dbReference type="RefSeq" id="WP_090644363.1">
    <property type="nucleotide sequence ID" value="NZ_CBCRYE010000001.1"/>
</dbReference>
<protein>
    <submittedName>
        <fullName evidence="2">Putative transmembrane protein (PGPGW)</fullName>
    </submittedName>
</protein>
<reference evidence="3" key="1">
    <citation type="submission" date="2016-10" db="EMBL/GenBank/DDBJ databases">
        <authorList>
            <person name="Varghese N."/>
            <person name="Submissions S."/>
        </authorList>
    </citation>
    <scope>NUCLEOTIDE SEQUENCE [LARGE SCALE GENOMIC DNA]</scope>
    <source>
        <strain evidence="3">CGMCC 1.3431</strain>
    </source>
</reference>
<accession>A0A1G4Q9E8</accession>
<dbReference type="OrthoDB" id="7308169at2"/>
<gene>
    <name evidence="2" type="ORF">SAMN02927928_0998</name>
</gene>
<evidence type="ECO:0000313" key="2">
    <source>
        <dbReference type="EMBL" id="SCW40749.1"/>
    </source>
</evidence>
<keyword evidence="3" id="KW-1185">Reference proteome</keyword>
<keyword evidence="1 2" id="KW-0812">Transmembrane</keyword>
<organism evidence="2 3">
    <name type="scientific">Asticcacaulis taihuensis</name>
    <dbReference type="NCBI Taxonomy" id="260084"/>
    <lineage>
        <taxon>Bacteria</taxon>
        <taxon>Pseudomonadati</taxon>
        <taxon>Pseudomonadota</taxon>
        <taxon>Alphaproteobacteria</taxon>
        <taxon>Caulobacterales</taxon>
        <taxon>Caulobacteraceae</taxon>
        <taxon>Asticcacaulis</taxon>
    </lineage>
</organism>
<keyword evidence="1" id="KW-1133">Transmembrane helix</keyword>
<dbReference type="STRING" id="260084.SAMN02927928_0998"/>
<proteinExistence type="predicted"/>
<evidence type="ECO:0000313" key="3">
    <source>
        <dbReference type="Proteomes" id="UP000199150"/>
    </source>
</evidence>
<name>A0A1G4Q9E8_9CAUL</name>
<dbReference type="AlphaFoldDB" id="A0A1G4Q9E8"/>
<dbReference type="EMBL" id="FMTS01000001">
    <property type="protein sequence ID" value="SCW40749.1"/>
    <property type="molecule type" value="Genomic_DNA"/>
</dbReference>
<dbReference type="Proteomes" id="UP000199150">
    <property type="component" value="Unassembled WGS sequence"/>
</dbReference>
<keyword evidence="1" id="KW-0472">Membrane</keyword>
<sequence>MTVFFKLLMTALGVVLMAVGVVITPLPGPFGVPIILLGLIILLRSSMWVKRLFVKLVHAHPKLLGPLRAMLRPGAKVVAMLWLQALRLERRVLPKERRFLYRFRHDLKAILRNRRPRPKPAALTAHKPRKLLSY</sequence>